<dbReference type="GO" id="GO:0009279">
    <property type="term" value="C:cell outer membrane"/>
    <property type="evidence" value="ECO:0007669"/>
    <property type="project" value="UniProtKB-SubCell"/>
</dbReference>
<accession>A0A845A7N0</accession>
<dbReference type="Proteomes" id="UP000460561">
    <property type="component" value="Unassembled WGS sequence"/>
</dbReference>
<reference evidence="13 14" key="1">
    <citation type="submission" date="2019-12" db="EMBL/GenBank/DDBJ databases">
        <title>Genomic-based taxomic classification of the family Erythrobacteraceae.</title>
        <authorList>
            <person name="Xu L."/>
        </authorList>
    </citation>
    <scope>NUCLEOTIDE SEQUENCE [LARGE SCALE GENOMIC DNA]</scope>
    <source>
        <strain evidence="13 14">DSM 18604</strain>
    </source>
</reference>
<dbReference type="Gene3D" id="2.170.130.10">
    <property type="entry name" value="TonB-dependent receptor, plug domain"/>
    <property type="match status" value="1"/>
</dbReference>
<dbReference type="Pfam" id="PF00593">
    <property type="entry name" value="TonB_dep_Rec_b-barrel"/>
    <property type="match status" value="1"/>
</dbReference>
<keyword evidence="3 8" id="KW-1134">Transmembrane beta strand</keyword>
<dbReference type="InterPro" id="IPR000531">
    <property type="entry name" value="Beta-barrel_TonB"/>
</dbReference>
<keyword evidence="13" id="KW-0675">Receptor</keyword>
<keyword evidence="4 8" id="KW-0812">Transmembrane</keyword>
<comment type="subcellular location">
    <subcellularLocation>
        <location evidence="1 8">Cell outer membrane</location>
        <topology evidence="1 8">Multi-pass membrane protein</topology>
    </subcellularLocation>
</comment>
<feature type="domain" description="TonB-dependent receptor-like beta-barrel" evidence="11">
    <location>
        <begin position="481"/>
        <end position="993"/>
    </location>
</feature>
<dbReference type="Gene3D" id="2.40.170.20">
    <property type="entry name" value="TonB-dependent receptor, beta-barrel domain"/>
    <property type="match status" value="1"/>
</dbReference>
<evidence type="ECO:0000256" key="7">
    <source>
        <dbReference type="ARBA" id="ARBA00023237"/>
    </source>
</evidence>
<keyword evidence="6 8" id="KW-0472">Membrane</keyword>
<evidence type="ECO:0000256" key="1">
    <source>
        <dbReference type="ARBA" id="ARBA00004571"/>
    </source>
</evidence>
<protein>
    <submittedName>
        <fullName evidence="13">TonB-dependent receptor</fullName>
    </submittedName>
</protein>
<evidence type="ECO:0000256" key="6">
    <source>
        <dbReference type="ARBA" id="ARBA00023136"/>
    </source>
</evidence>
<dbReference type="PANTHER" id="PTHR47234:SF2">
    <property type="entry name" value="TONB-DEPENDENT RECEPTOR"/>
    <property type="match status" value="1"/>
</dbReference>
<keyword evidence="5 9" id="KW-0798">TonB box</keyword>
<keyword evidence="7 8" id="KW-0998">Cell outer membrane</keyword>
<comment type="similarity">
    <text evidence="8 9">Belongs to the TonB-dependent receptor family.</text>
</comment>
<feature type="chain" id="PRO_5032339985" evidence="10">
    <location>
        <begin position="33"/>
        <end position="1040"/>
    </location>
</feature>
<evidence type="ECO:0000313" key="13">
    <source>
        <dbReference type="EMBL" id="MXP25263.1"/>
    </source>
</evidence>
<dbReference type="EMBL" id="WTYQ01000001">
    <property type="protein sequence ID" value="MXP25263.1"/>
    <property type="molecule type" value="Genomic_DNA"/>
</dbReference>
<dbReference type="PANTHER" id="PTHR47234">
    <property type="match status" value="1"/>
</dbReference>
<dbReference type="InterPro" id="IPR039426">
    <property type="entry name" value="TonB-dep_rcpt-like"/>
</dbReference>
<evidence type="ECO:0000256" key="3">
    <source>
        <dbReference type="ARBA" id="ARBA00022452"/>
    </source>
</evidence>
<evidence type="ECO:0000256" key="10">
    <source>
        <dbReference type="SAM" id="SignalP"/>
    </source>
</evidence>
<evidence type="ECO:0000313" key="14">
    <source>
        <dbReference type="Proteomes" id="UP000460561"/>
    </source>
</evidence>
<keyword evidence="14" id="KW-1185">Reference proteome</keyword>
<keyword evidence="10" id="KW-0732">Signal</keyword>
<evidence type="ECO:0000256" key="9">
    <source>
        <dbReference type="RuleBase" id="RU003357"/>
    </source>
</evidence>
<feature type="domain" description="TonB-dependent receptor plug" evidence="12">
    <location>
        <begin position="66"/>
        <end position="183"/>
    </location>
</feature>
<gene>
    <name evidence="13" type="ORF">GRI39_04285</name>
</gene>
<keyword evidence="2 8" id="KW-0813">Transport</keyword>
<evidence type="ECO:0000256" key="4">
    <source>
        <dbReference type="ARBA" id="ARBA00022692"/>
    </source>
</evidence>
<dbReference type="SUPFAM" id="SSF56935">
    <property type="entry name" value="Porins"/>
    <property type="match status" value="1"/>
</dbReference>
<dbReference type="InterPro" id="IPR036942">
    <property type="entry name" value="Beta-barrel_TonB_sf"/>
</dbReference>
<evidence type="ECO:0000259" key="12">
    <source>
        <dbReference type="Pfam" id="PF07715"/>
    </source>
</evidence>
<dbReference type="Pfam" id="PF07715">
    <property type="entry name" value="Plug"/>
    <property type="match status" value="1"/>
</dbReference>
<evidence type="ECO:0000256" key="5">
    <source>
        <dbReference type="ARBA" id="ARBA00023077"/>
    </source>
</evidence>
<dbReference type="RefSeq" id="WP_160738406.1">
    <property type="nucleotide sequence ID" value="NZ_WTYQ01000001.1"/>
</dbReference>
<feature type="signal peptide" evidence="10">
    <location>
        <begin position="1"/>
        <end position="32"/>
    </location>
</feature>
<evidence type="ECO:0000256" key="2">
    <source>
        <dbReference type="ARBA" id="ARBA00022448"/>
    </source>
</evidence>
<sequence length="1040" mass="111820">MRISTSSRTGLIKSLLLASSAGTLVMAAPVAAQDNSVQSSDISNAAPDNSSQIVVTGSRIVRRDFESSSPIVTVSEELLQQSSTAAIESNLAKLPQFTPTTDAPTDGGDIQPTATNTPGAATIALRGLGKNRTLVLLDGRRATPSNASNVVDINTIPSAAIERVEIITGGASATYGADAVAGVVNFVMRKDFQGLELDAQANVTQEGDGFEYQLSGIMGTNFDDGRGNISLSFSTNDRNASDRRDRKFFRDQWANPSIDGSAFFPYRPGINLGFGNPVDQNVINSIFSEATTPVPNQQVILYTNPDGSVFSGFDAAGVGGVYRNKIVDGYNYKLTDNGQLRTNFTDAMLVLPLKRYNMFARGNYELNDWIGVFAQGLFSKVNTRTVQEPSPVTGGWTAFVDYDPANPQSDLPDEVVQILNARQNPNAPFQIFQMMPFNRTSESDVYTYNMTAGLQGSIPGSDWTWEVFGSQGETETTVIQRGFASLQRYRTLINAPNFGEGFSATGNSEFGGFGGATATCTSGLNPFSGAPISEDCLDAIRANVKTKSVMKQSIWEGNLQGGLFDLPAGQLRGALGASYRSTNYEFQNDTLTTQGQSFQEQVLGLYPSGNSAGKITVKEFYGELLVPLLHDIPGIQKLDLEIGGRISDYNTTGTSYTYKALADWKVNDWLRLRGGYNRAERAPNTAELYLAPEQTFAVAAGGDVCSRANPLPYSANPDSNPNAAQVEALCRVLMKRSGDPNADVQYYDNTIQPNGIAFVFPTLSGNAELKPEKADTWTLGAVIESPFQSAALSRLRLSVDYYNIKVSDAIGAQSVDIAQRQCFDPAFNPTYDANSTFCSGVGRNTDGGLGNVITTFLNNGRFKTSGIDVQLDWAIDAGPGTLTLNSVFNYLLEMKSSELPNLPLVDYAGTLGPNDNGLNGGAYEWKLFSTFGYSVGPANVSLQWQHLPSVDDITAASNPNTTIAGAPSYDLFNLNAGYAFTEKASLRVGVDNLFNKAPPLTQVNSSTAGGNYSGGTYTPNNVGYYDLIGRRFYVGANFKF</sequence>
<name>A0A845A7N0_9SPHN</name>
<dbReference type="AlphaFoldDB" id="A0A845A7N0"/>
<dbReference type="InterPro" id="IPR037066">
    <property type="entry name" value="Plug_dom_sf"/>
</dbReference>
<dbReference type="PROSITE" id="PS52016">
    <property type="entry name" value="TONB_DEPENDENT_REC_3"/>
    <property type="match status" value="1"/>
</dbReference>
<evidence type="ECO:0000259" key="11">
    <source>
        <dbReference type="Pfam" id="PF00593"/>
    </source>
</evidence>
<comment type="caution">
    <text evidence="13">The sequence shown here is derived from an EMBL/GenBank/DDBJ whole genome shotgun (WGS) entry which is preliminary data.</text>
</comment>
<organism evidence="13 14">
    <name type="scientific">Altericroceibacterium indicum</name>
    <dbReference type="NCBI Taxonomy" id="374177"/>
    <lineage>
        <taxon>Bacteria</taxon>
        <taxon>Pseudomonadati</taxon>
        <taxon>Pseudomonadota</taxon>
        <taxon>Alphaproteobacteria</taxon>
        <taxon>Sphingomonadales</taxon>
        <taxon>Erythrobacteraceae</taxon>
        <taxon>Altericroceibacterium</taxon>
    </lineage>
</organism>
<dbReference type="InterPro" id="IPR012910">
    <property type="entry name" value="Plug_dom"/>
</dbReference>
<dbReference type="OrthoDB" id="7614575at2"/>
<proteinExistence type="inferred from homology"/>
<evidence type="ECO:0000256" key="8">
    <source>
        <dbReference type="PROSITE-ProRule" id="PRU01360"/>
    </source>
</evidence>